<name>A0A2J6X5K0_9CHLR</name>
<evidence type="ECO:0000256" key="1">
    <source>
        <dbReference type="SAM" id="Phobius"/>
    </source>
</evidence>
<proteinExistence type="predicted"/>
<dbReference type="AlphaFoldDB" id="A0A2J6X5K0"/>
<feature type="transmembrane region" description="Helical" evidence="1">
    <location>
        <begin position="100"/>
        <end position="119"/>
    </location>
</feature>
<accession>A0A2J6X5K0</accession>
<sequence length="164" mass="18189">GAAFVAASLGQFLVWDLREMQLYVIPVGVYLLAFANGIRYFQRQDRLARMVDTGAVGLLLSATFLQAVGSPSNVGYILFVSGESLLIATYGALMRLRVPFVAGLVCFGLGILWLVGNAARMLNQWLLLGLVGLLMLLAYVVLERQQELLRRAGRDWAARLQQWR</sequence>
<keyword evidence="1" id="KW-1133">Transmembrane helix</keyword>
<feature type="transmembrane region" description="Helical" evidence="1">
    <location>
        <begin position="50"/>
        <end position="68"/>
    </location>
</feature>
<keyword evidence="1" id="KW-0472">Membrane</keyword>
<feature type="transmembrane region" description="Helical" evidence="1">
    <location>
        <begin position="125"/>
        <end position="142"/>
    </location>
</feature>
<evidence type="ECO:0000313" key="3">
    <source>
        <dbReference type="Proteomes" id="UP000243376"/>
    </source>
</evidence>
<gene>
    <name evidence="2" type="ORF">C0184_07640</name>
</gene>
<dbReference type="Proteomes" id="UP000243376">
    <property type="component" value="Unassembled WGS sequence"/>
</dbReference>
<keyword evidence="1" id="KW-0812">Transmembrane</keyword>
<feature type="non-terminal residue" evidence="2">
    <location>
        <position position="1"/>
    </location>
</feature>
<organism evidence="2 3">
    <name type="scientific">Chloroflexus aggregans</name>
    <dbReference type="NCBI Taxonomy" id="152260"/>
    <lineage>
        <taxon>Bacteria</taxon>
        <taxon>Bacillati</taxon>
        <taxon>Chloroflexota</taxon>
        <taxon>Chloroflexia</taxon>
        <taxon>Chloroflexales</taxon>
        <taxon>Chloroflexineae</taxon>
        <taxon>Chloroflexaceae</taxon>
        <taxon>Chloroflexus</taxon>
    </lineage>
</organism>
<reference evidence="2 3" key="1">
    <citation type="submission" date="2018-01" db="EMBL/GenBank/DDBJ databases">
        <title>Metagenomic assembled genomes from two thermal pools in the Uzon Caldera, Kamchatka, Russia.</title>
        <authorList>
            <person name="Wilkins L."/>
            <person name="Ettinger C."/>
        </authorList>
    </citation>
    <scope>NUCLEOTIDE SEQUENCE [LARGE SCALE GENOMIC DNA]</scope>
    <source>
        <strain evidence="2">ZAV-02</strain>
    </source>
</reference>
<feature type="transmembrane region" description="Helical" evidence="1">
    <location>
        <begin position="20"/>
        <end position="38"/>
    </location>
</feature>
<dbReference type="EMBL" id="PNIQ01000501">
    <property type="protein sequence ID" value="PMP81880.1"/>
    <property type="molecule type" value="Genomic_DNA"/>
</dbReference>
<comment type="caution">
    <text evidence="2">The sequence shown here is derived from an EMBL/GenBank/DDBJ whole genome shotgun (WGS) entry which is preliminary data.</text>
</comment>
<evidence type="ECO:0000313" key="2">
    <source>
        <dbReference type="EMBL" id="PMP81880.1"/>
    </source>
</evidence>
<feature type="transmembrane region" description="Helical" evidence="1">
    <location>
        <begin position="74"/>
        <end position="93"/>
    </location>
</feature>
<protein>
    <submittedName>
        <fullName evidence="2">Uncharacterized protein</fullName>
    </submittedName>
</protein>